<keyword evidence="3" id="KW-1185">Reference proteome</keyword>
<feature type="transmembrane region" description="Helical" evidence="1">
    <location>
        <begin position="45"/>
        <end position="65"/>
    </location>
</feature>
<dbReference type="Proteomes" id="UP001177769">
    <property type="component" value="Chromosome"/>
</dbReference>
<evidence type="ECO:0000256" key="1">
    <source>
        <dbReference type="SAM" id="Phobius"/>
    </source>
</evidence>
<proteinExistence type="predicted"/>
<name>A0AA95NIP0_9BURK</name>
<feature type="transmembrane region" description="Helical" evidence="1">
    <location>
        <begin position="20"/>
        <end position="38"/>
    </location>
</feature>
<protein>
    <submittedName>
        <fullName evidence="2">Uncharacterized protein</fullName>
    </submittedName>
</protein>
<organism evidence="2 3">
    <name type="scientific">Paucibacter sediminis</name>
    <dbReference type="NCBI Taxonomy" id="3019553"/>
    <lineage>
        <taxon>Bacteria</taxon>
        <taxon>Pseudomonadati</taxon>
        <taxon>Pseudomonadota</taxon>
        <taxon>Betaproteobacteria</taxon>
        <taxon>Burkholderiales</taxon>
        <taxon>Sphaerotilaceae</taxon>
        <taxon>Roseateles</taxon>
    </lineage>
</organism>
<evidence type="ECO:0000313" key="2">
    <source>
        <dbReference type="EMBL" id="WIT10271.1"/>
    </source>
</evidence>
<reference evidence="2" key="1">
    <citation type="submission" date="2023-01" db="EMBL/GenBank/DDBJ databases">
        <title>Whole genome sequence of Paucibacter sp. S2-9 isolated from pond sediment.</title>
        <authorList>
            <person name="Jung J.Y."/>
        </authorList>
    </citation>
    <scope>NUCLEOTIDE SEQUENCE</scope>
    <source>
        <strain evidence="2">S2-9</strain>
    </source>
</reference>
<keyword evidence="1" id="KW-0812">Transmembrane</keyword>
<sequence>MDQLFKSLPDIIKAAAQSQLGILALLVVALSILAYVFFAKAAVKIRVGIFVLLFAGVFGFGVAMFHASDANPSKLPGVGAPAPVLSKEARSLLVATASDPSGYLLYEKFGASVDLHTNGASLFTDKSDHRALATWESALKELADQGLLVAHGERGEVYEITRKGYEAAAAESRSARLP</sequence>
<gene>
    <name evidence="2" type="ORF">PFX98_15255</name>
</gene>
<dbReference type="EMBL" id="CP116346">
    <property type="protein sequence ID" value="WIT10271.1"/>
    <property type="molecule type" value="Genomic_DNA"/>
</dbReference>
<dbReference type="RefSeq" id="WP_285231340.1">
    <property type="nucleotide sequence ID" value="NZ_CP116346.1"/>
</dbReference>
<keyword evidence="1" id="KW-0472">Membrane</keyword>
<dbReference type="AlphaFoldDB" id="A0AA95NIP0"/>
<keyword evidence="1" id="KW-1133">Transmembrane helix</keyword>
<dbReference type="KEGG" id="pais:PFX98_15255"/>
<accession>A0AA95NIP0</accession>
<evidence type="ECO:0000313" key="3">
    <source>
        <dbReference type="Proteomes" id="UP001177769"/>
    </source>
</evidence>